<accession>A0AAD6M6A6</accession>
<name>A0AAD6M6A6_9ROSI</name>
<comment type="caution">
    <text evidence="1">The sequence shown here is derived from an EMBL/GenBank/DDBJ whole genome shotgun (WGS) entry which is preliminary data.</text>
</comment>
<sequence>MEQNFSRSSVAGRLSVFKAVDDSQQEKGVLLLFIFWPGPVGDTEILCSFQSLSAQVMYAFIMHPESLCQKHIRTFIQNDWTQVAAPVYKSIREWL</sequence>
<gene>
    <name evidence="1" type="ORF">NC653_030034</name>
</gene>
<dbReference type="Proteomes" id="UP001164929">
    <property type="component" value="Chromosome 12"/>
</dbReference>
<organism evidence="1 2">
    <name type="scientific">Populus alba x Populus x berolinensis</name>
    <dbReference type="NCBI Taxonomy" id="444605"/>
    <lineage>
        <taxon>Eukaryota</taxon>
        <taxon>Viridiplantae</taxon>
        <taxon>Streptophyta</taxon>
        <taxon>Embryophyta</taxon>
        <taxon>Tracheophyta</taxon>
        <taxon>Spermatophyta</taxon>
        <taxon>Magnoliopsida</taxon>
        <taxon>eudicotyledons</taxon>
        <taxon>Gunneridae</taxon>
        <taxon>Pentapetalae</taxon>
        <taxon>rosids</taxon>
        <taxon>fabids</taxon>
        <taxon>Malpighiales</taxon>
        <taxon>Salicaceae</taxon>
        <taxon>Saliceae</taxon>
        <taxon>Populus</taxon>
    </lineage>
</organism>
<evidence type="ECO:0000313" key="2">
    <source>
        <dbReference type="Proteomes" id="UP001164929"/>
    </source>
</evidence>
<protein>
    <submittedName>
        <fullName evidence="1">Uncharacterized protein</fullName>
    </submittedName>
</protein>
<keyword evidence="2" id="KW-1185">Reference proteome</keyword>
<reference evidence="1" key="1">
    <citation type="journal article" date="2023" name="Mol. Ecol. Resour.">
        <title>Chromosome-level genome assembly of a triploid poplar Populus alba 'Berolinensis'.</title>
        <authorList>
            <person name="Chen S."/>
            <person name="Yu Y."/>
            <person name="Wang X."/>
            <person name="Wang S."/>
            <person name="Zhang T."/>
            <person name="Zhou Y."/>
            <person name="He R."/>
            <person name="Meng N."/>
            <person name="Wang Y."/>
            <person name="Liu W."/>
            <person name="Liu Z."/>
            <person name="Liu J."/>
            <person name="Guo Q."/>
            <person name="Huang H."/>
            <person name="Sederoff R.R."/>
            <person name="Wang G."/>
            <person name="Qu G."/>
            <person name="Chen S."/>
        </authorList>
    </citation>
    <scope>NUCLEOTIDE SEQUENCE</scope>
    <source>
        <strain evidence="1">SC-2020</strain>
    </source>
</reference>
<proteinExistence type="predicted"/>
<dbReference type="EMBL" id="JAQIZT010000012">
    <property type="protein sequence ID" value="KAJ6978332.1"/>
    <property type="molecule type" value="Genomic_DNA"/>
</dbReference>
<dbReference type="AlphaFoldDB" id="A0AAD6M6A6"/>
<evidence type="ECO:0000313" key="1">
    <source>
        <dbReference type="EMBL" id="KAJ6978332.1"/>
    </source>
</evidence>